<gene>
    <name evidence="1" type="ORF">GH723_05230</name>
</gene>
<dbReference type="AlphaFoldDB" id="A0A5Q2RQZ2"/>
<sequence length="215" mass="24406">MPWSSNVTLLVRLHGAEGGTGRAIYKPHAGERPLWDFPDGLYLREVAAFELSRALGWDLVPATVLRRDAPHGPGSLQRFVDAEFDEHYFTLFEDEELHPQLRRICLFDLLANNTDRKGGHCLLDADRHIWAIDNGLSFHREFKLRTVIWEFGGEPIPDELLEDVRRLHDDGAPPELALLLDPFERDALAARAAAVLAEPCFPVDPTGRRYPWPLV</sequence>
<dbReference type="EMBL" id="CP045851">
    <property type="protein sequence ID" value="QGG96981.1"/>
    <property type="molecule type" value="Genomic_DNA"/>
</dbReference>
<reference evidence="1 2" key="1">
    <citation type="submission" date="2019-11" db="EMBL/GenBank/DDBJ databases">
        <authorList>
            <person name="He Y."/>
        </authorList>
    </citation>
    <scope>NUCLEOTIDE SEQUENCE [LARGE SCALE GENOMIC DNA]</scope>
    <source>
        <strain evidence="1 2">SCSIO 58843</strain>
    </source>
</reference>
<dbReference type="KEGG" id="atq:GH723_05230"/>
<dbReference type="InterPro" id="IPR022292">
    <property type="entry name" value="CHP03843"/>
</dbReference>
<proteinExistence type="predicted"/>
<keyword evidence="2" id="KW-1185">Reference proteome</keyword>
<protein>
    <submittedName>
        <fullName evidence="1">SCO1664 family protein</fullName>
    </submittedName>
</protein>
<evidence type="ECO:0000313" key="1">
    <source>
        <dbReference type="EMBL" id="QGG96981.1"/>
    </source>
</evidence>
<evidence type="ECO:0000313" key="2">
    <source>
        <dbReference type="Proteomes" id="UP000334019"/>
    </source>
</evidence>
<dbReference type="NCBIfam" id="TIGR03843">
    <property type="entry name" value="SCO1664 family protein"/>
    <property type="match status" value="1"/>
</dbReference>
<organism evidence="1 2">
    <name type="scientific">Actinomarinicola tropica</name>
    <dbReference type="NCBI Taxonomy" id="2789776"/>
    <lineage>
        <taxon>Bacteria</taxon>
        <taxon>Bacillati</taxon>
        <taxon>Actinomycetota</taxon>
        <taxon>Acidimicrobiia</taxon>
        <taxon>Acidimicrobiales</taxon>
        <taxon>Iamiaceae</taxon>
        <taxon>Actinomarinicola</taxon>
    </lineage>
</organism>
<accession>A0A5Q2RQZ2</accession>
<dbReference type="Proteomes" id="UP000334019">
    <property type="component" value="Chromosome"/>
</dbReference>
<name>A0A5Q2RQZ2_9ACTN</name>